<protein>
    <recommendedName>
        <fullName evidence="4">Secreted protein</fullName>
    </recommendedName>
</protein>
<dbReference type="EMBL" id="JBAMMX010000015">
    <property type="protein sequence ID" value="KAK6925565.1"/>
    <property type="molecule type" value="Genomic_DNA"/>
</dbReference>
<keyword evidence="3" id="KW-1185">Reference proteome</keyword>
<sequence length="117" mass="12914">MSLLSLSLHILIDSIFWGCAECSMVPLKAVFVLKSVDHGAPQDARQWRTRSRACSSAKNATLSACVCLQALTETSKCVPATIIGRPRKEAPNALRHNFILYLLFKRKMGFTFAGDSQ</sequence>
<gene>
    <name evidence="2" type="ORF">RJ641_007284</name>
</gene>
<keyword evidence="1" id="KW-0732">Signal</keyword>
<evidence type="ECO:0000313" key="2">
    <source>
        <dbReference type="EMBL" id="KAK6925565.1"/>
    </source>
</evidence>
<accession>A0AAN8V150</accession>
<comment type="caution">
    <text evidence="2">The sequence shown here is derived from an EMBL/GenBank/DDBJ whole genome shotgun (WGS) entry which is preliminary data.</text>
</comment>
<dbReference type="Proteomes" id="UP001370490">
    <property type="component" value="Unassembled WGS sequence"/>
</dbReference>
<evidence type="ECO:0000256" key="1">
    <source>
        <dbReference type="SAM" id="SignalP"/>
    </source>
</evidence>
<reference evidence="2 3" key="1">
    <citation type="submission" date="2023-12" db="EMBL/GenBank/DDBJ databases">
        <title>A high-quality genome assembly for Dillenia turbinata (Dilleniales).</title>
        <authorList>
            <person name="Chanderbali A."/>
        </authorList>
    </citation>
    <scope>NUCLEOTIDE SEQUENCE [LARGE SCALE GENOMIC DNA]</scope>
    <source>
        <strain evidence="2">LSX21</strain>
        <tissue evidence="2">Leaf</tissue>
    </source>
</reference>
<name>A0AAN8V150_9MAGN</name>
<feature type="signal peptide" evidence="1">
    <location>
        <begin position="1"/>
        <end position="22"/>
    </location>
</feature>
<organism evidence="2 3">
    <name type="scientific">Dillenia turbinata</name>
    <dbReference type="NCBI Taxonomy" id="194707"/>
    <lineage>
        <taxon>Eukaryota</taxon>
        <taxon>Viridiplantae</taxon>
        <taxon>Streptophyta</taxon>
        <taxon>Embryophyta</taxon>
        <taxon>Tracheophyta</taxon>
        <taxon>Spermatophyta</taxon>
        <taxon>Magnoliopsida</taxon>
        <taxon>eudicotyledons</taxon>
        <taxon>Gunneridae</taxon>
        <taxon>Pentapetalae</taxon>
        <taxon>Dilleniales</taxon>
        <taxon>Dilleniaceae</taxon>
        <taxon>Dillenia</taxon>
    </lineage>
</organism>
<proteinExistence type="predicted"/>
<evidence type="ECO:0008006" key="4">
    <source>
        <dbReference type="Google" id="ProtNLM"/>
    </source>
</evidence>
<feature type="chain" id="PRO_5042836813" description="Secreted protein" evidence="1">
    <location>
        <begin position="23"/>
        <end position="117"/>
    </location>
</feature>
<evidence type="ECO:0000313" key="3">
    <source>
        <dbReference type="Proteomes" id="UP001370490"/>
    </source>
</evidence>
<dbReference type="AlphaFoldDB" id="A0AAN8V150"/>